<protein>
    <submittedName>
        <fullName evidence="4">Two component transcriptional regulator, LytTR family</fullName>
    </submittedName>
</protein>
<keyword evidence="5" id="KW-1185">Reference proteome</keyword>
<dbReference type="SMART" id="SM00448">
    <property type="entry name" value="REC"/>
    <property type="match status" value="1"/>
</dbReference>
<dbReference type="EMBL" id="FOEI01000001">
    <property type="protein sequence ID" value="SEP66251.1"/>
    <property type="molecule type" value="Genomic_DNA"/>
</dbReference>
<proteinExistence type="predicted"/>
<reference evidence="4 5" key="1">
    <citation type="submission" date="2016-10" db="EMBL/GenBank/DDBJ databases">
        <authorList>
            <person name="de Groot N.N."/>
        </authorList>
    </citation>
    <scope>NUCLEOTIDE SEQUENCE [LARGE SCALE GENOMIC DNA]</scope>
    <source>
        <strain evidence="4 5">DSM 27078</strain>
    </source>
</reference>
<sequence length="248" mass="29201">MTKYDAILVDDEENNIVILDFFIKKFCPSINIVKTCINLEETILAINKYKPSIAFLDIQINENQIFEVLDKIDISEIEIIFVTAYDEFALKAFKYNAIDYVLKPISIEDLILATNKAIQRIEEKKIFENEIFKRNKLKSKDLFLTVHSLDKIDIINFEEIIFCKSDGRYTIFFLRNNEQIMACKNIGEYEELLTFNNFYRIHHSYIVNISYILKINKKAGYYCEMKNGAMIPISRRKQDGINKLLNIK</sequence>
<feature type="modified residue" description="4-aspartylphosphate" evidence="1">
    <location>
        <position position="57"/>
    </location>
</feature>
<feature type="domain" description="Response regulatory" evidence="2">
    <location>
        <begin position="5"/>
        <end position="118"/>
    </location>
</feature>
<dbReference type="Gene3D" id="2.40.50.1020">
    <property type="entry name" value="LytTr DNA-binding domain"/>
    <property type="match status" value="1"/>
</dbReference>
<evidence type="ECO:0000259" key="2">
    <source>
        <dbReference type="PROSITE" id="PS50110"/>
    </source>
</evidence>
<dbReference type="OrthoDB" id="2168082at2"/>
<dbReference type="PROSITE" id="PS50930">
    <property type="entry name" value="HTH_LYTTR"/>
    <property type="match status" value="1"/>
</dbReference>
<organism evidence="4 5">
    <name type="scientific">Flavobacterium urocaniciphilum</name>
    <dbReference type="NCBI Taxonomy" id="1299341"/>
    <lineage>
        <taxon>Bacteria</taxon>
        <taxon>Pseudomonadati</taxon>
        <taxon>Bacteroidota</taxon>
        <taxon>Flavobacteriia</taxon>
        <taxon>Flavobacteriales</taxon>
        <taxon>Flavobacteriaceae</taxon>
        <taxon>Flavobacterium</taxon>
    </lineage>
</organism>
<dbReference type="InterPro" id="IPR046947">
    <property type="entry name" value="LytR-like"/>
</dbReference>
<dbReference type="RefSeq" id="WP_091465465.1">
    <property type="nucleotide sequence ID" value="NZ_FOEI01000001.1"/>
</dbReference>
<dbReference type="STRING" id="1299341.SAMN05444005_101825"/>
<dbReference type="Proteomes" id="UP000198648">
    <property type="component" value="Unassembled WGS sequence"/>
</dbReference>
<evidence type="ECO:0000256" key="1">
    <source>
        <dbReference type="PROSITE-ProRule" id="PRU00169"/>
    </source>
</evidence>
<dbReference type="GO" id="GO:0000156">
    <property type="term" value="F:phosphorelay response regulator activity"/>
    <property type="evidence" value="ECO:0007669"/>
    <property type="project" value="InterPro"/>
</dbReference>
<evidence type="ECO:0000313" key="4">
    <source>
        <dbReference type="EMBL" id="SEP66251.1"/>
    </source>
</evidence>
<dbReference type="InterPro" id="IPR001789">
    <property type="entry name" value="Sig_transdc_resp-reg_receiver"/>
</dbReference>
<evidence type="ECO:0000313" key="5">
    <source>
        <dbReference type="Proteomes" id="UP000198648"/>
    </source>
</evidence>
<dbReference type="SUPFAM" id="SSF52172">
    <property type="entry name" value="CheY-like"/>
    <property type="match status" value="1"/>
</dbReference>
<dbReference type="InterPro" id="IPR007492">
    <property type="entry name" value="LytTR_DNA-bd_dom"/>
</dbReference>
<dbReference type="SMART" id="SM00850">
    <property type="entry name" value="LytTR"/>
    <property type="match status" value="1"/>
</dbReference>
<dbReference type="PANTHER" id="PTHR37299:SF1">
    <property type="entry name" value="STAGE 0 SPORULATION PROTEIN A HOMOLOG"/>
    <property type="match status" value="1"/>
</dbReference>
<dbReference type="PANTHER" id="PTHR37299">
    <property type="entry name" value="TRANSCRIPTIONAL REGULATOR-RELATED"/>
    <property type="match status" value="1"/>
</dbReference>
<feature type="domain" description="HTH LytTR-type" evidence="3">
    <location>
        <begin position="144"/>
        <end position="247"/>
    </location>
</feature>
<dbReference type="InterPro" id="IPR011006">
    <property type="entry name" value="CheY-like_superfamily"/>
</dbReference>
<dbReference type="Pfam" id="PF04397">
    <property type="entry name" value="LytTR"/>
    <property type="match status" value="1"/>
</dbReference>
<evidence type="ECO:0000259" key="3">
    <source>
        <dbReference type="PROSITE" id="PS50930"/>
    </source>
</evidence>
<dbReference type="AlphaFoldDB" id="A0A1H8ZPP2"/>
<dbReference type="Gene3D" id="3.40.50.2300">
    <property type="match status" value="1"/>
</dbReference>
<keyword evidence="1" id="KW-0597">Phosphoprotein</keyword>
<name>A0A1H8ZPP2_9FLAO</name>
<dbReference type="PROSITE" id="PS50110">
    <property type="entry name" value="RESPONSE_REGULATORY"/>
    <property type="match status" value="1"/>
</dbReference>
<dbReference type="Pfam" id="PF00072">
    <property type="entry name" value="Response_reg"/>
    <property type="match status" value="1"/>
</dbReference>
<accession>A0A1H8ZPP2</accession>
<dbReference type="GO" id="GO:0003677">
    <property type="term" value="F:DNA binding"/>
    <property type="evidence" value="ECO:0007669"/>
    <property type="project" value="InterPro"/>
</dbReference>
<gene>
    <name evidence="4" type="ORF">SAMN05444005_101825</name>
</gene>